<dbReference type="EMBL" id="VJVV01000013">
    <property type="protein sequence ID" value="TRO78983.1"/>
    <property type="molecule type" value="Genomic_DNA"/>
</dbReference>
<dbReference type="AlphaFoldDB" id="A0A550J797"/>
<evidence type="ECO:0000313" key="4">
    <source>
        <dbReference type="EMBL" id="TRO78983.1"/>
    </source>
</evidence>
<reference evidence="4 5" key="1">
    <citation type="submission" date="2019-07" db="EMBL/GenBank/DDBJ databases">
        <title>Insights of Desulfuromonas acetexigens electromicrobiology.</title>
        <authorList>
            <person name="Katuri K."/>
            <person name="Sapireddy V."/>
            <person name="Shaw D.R."/>
            <person name="Saikaly P."/>
        </authorList>
    </citation>
    <scope>NUCLEOTIDE SEQUENCE [LARGE SCALE GENOMIC DNA]</scope>
    <source>
        <strain evidence="4 5">2873</strain>
    </source>
</reference>
<evidence type="ECO:0000313" key="5">
    <source>
        <dbReference type="Proteomes" id="UP000317155"/>
    </source>
</evidence>
<keyword evidence="5" id="KW-1185">Reference proteome</keyword>
<name>A0A550J797_9BACT</name>
<organism evidence="4 5">
    <name type="scientific">Trichloromonas acetexigens</name>
    <dbReference type="NCBI Taxonomy" id="38815"/>
    <lineage>
        <taxon>Bacteria</taxon>
        <taxon>Pseudomonadati</taxon>
        <taxon>Thermodesulfobacteriota</taxon>
        <taxon>Desulfuromonadia</taxon>
        <taxon>Desulfuromonadales</taxon>
        <taxon>Trichloromonadaceae</taxon>
        <taxon>Trichloromonas</taxon>
    </lineage>
</organism>
<dbReference type="Proteomes" id="UP000317155">
    <property type="component" value="Unassembled WGS sequence"/>
</dbReference>
<dbReference type="PANTHER" id="PTHR38730:SF1">
    <property type="entry name" value="SLL7028 PROTEIN"/>
    <property type="match status" value="1"/>
</dbReference>
<dbReference type="InterPro" id="IPR036465">
    <property type="entry name" value="vWFA_dom_sf"/>
</dbReference>
<accession>A0A550J797</accession>
<dbReference type="InterPro" id="IPR018698">
    <property type="entry name" value="VWA-like_dom"/>
</dbReference>
<feature type="region of interest" description="Disordered" evidence="1">
    <location>
        <begin position="140"/>
        <end position="162"/>
    </location>
</feature>
<evidence type="ECO:0000259" key="2">
    <source>
        <dbReference type="Pfam" id="PF09967"/>
    </source>
</evidence>
<feature type="domain" description="VWA-like" evidence="2">
    <location>
        <begin position="270"/>
        <end position="391"/>
    </location>
</feature>
<gene>
    <name evidence="4" type="ORF">FL622_14675</name>
</gene>
<dbReference type="OrthoDB" id="9761650at2"/>
<proteinExistence type="predicted"/>
<comment type="caution">
    <text evidence="4">The sequence shown here is derived from an EMBL/GenBank/DDBJ whole genome shotgun (WGS) entry which is preliminary data.</text>
</comment>
<dbReference type="InterPro" id="IPR025154">
    <property type="entry name" value="Put_metallopeptidase_dom"/>
</dbReference>
<dbReference type="Pfam" id="PF13203">
    <property type="entry name" value="DUF2201_N"/>
    <property type="match status" value="1"/>
</dbReference>
<dbReference type="Pfam" id="PF09967">
    <property type="entry name" value="DUF2201"/>
    <property type="match status" value="1"/>
</dbReference>
<sequence length="393" mass="44093">MRGLENALVRLLKSHPFYGHFLIGFRRRETADGTALGVTIANGTPVLCVNPARLADFSPEEQRALLEHLIKHVLHLHMARRKGRHLYDWDIACDLAINPTIEDLPLQAAFPWKLKLEEGLAAEEYYRLLTRRFDPGNLEGQGLGDASVDAGQGSGEGEDAPLPETAAELSTIDDHEIWAEADSTPEALAEEMVRSLTREAYRKSGGEVPGDLRPLVEGLLAPSPIPWKEVLRQFVAAAGRVGRRSTWKREHRRFVHETPGIRKRQRLNLLIGVDVSDSTNQKDMRETFARELVQIARGRESRLTVLYAGSRIQRIDSFRGAPEVVEVFEGGGFTDLRPVFDYARTMQPRPAAVIYLTDGIGPAPEQMDYPTLWVLTREGEKPVEWGVELRLDV</sequence>
<evidence type="ECO:0000256" key="1">
    <source>
        <dbReference type="SAM" id="MobiDB-lite"/>
    </source>
</evidence>
<protein>
    <recommendedName>
        <fullName evidence="6">VWA-like domain-containing protein</fullName>
    </recommendedName>
</protein>
<evidence type="ECO:0008006" key="6">
    <source>
        <dbReference type="Google" id="ProtNLM"/>
    </source>
</evidence>
<dbReference type="PANTHER" id="PTHR38730">
    <property type="entry name" value="SLL7028 PROTEIN"/>
    <property type="match status" value="1"/>
</dbReference>
<dbReference type="SUPFAM" id="SSF53300">
    <property type="entry name" value="vWA-like"/>
    <property type="match status" value="1"/>
</dbReference>
<evidence type="ECO:0000259" key="3">
    <source>
        <dbReference type="Pfam" id="PF13203"/>
    </source>
</evidence>
<feature type="domain" description="Putative metallopeptidase" evidence="3">
    <location>
        <begin position="4"/>
        <end position="256"/>
    </location>
</feature>